<evidence type="ECO:0000259" key="8">
    <source>
        <dbReference type="PROSITE" id="PS52035"/>
    </source>
</evidence>
<dbReference type="Gene3D" id="3.40.630.10">
    <property type="entry name" value="Zn peptidases"/>
    <property type="match status" value="1"/>
</dbReference>
<gene>
    <name evidence="9" type="ORF">S01H1_02029</name>
</gene>
<evidence type="ECO:0000313" key="9">
    <source>
        <dbReference type="EMBL" id="GAF84300.1"/>
    </source>
</evidence>
<dbReference type="AlphaFoldDB" id="X0U710"/>
<evidence type="ECO:0000256" key="1">
    <source>
        <dbReference type="ARBA" id="ARBA00001947"/>
    </source>
</evidence>
<name>X0U710_9ZZZZ</name>
<keyword evidence="4" id="KW-0378">Hydrolase</keyword>
<comment type="similarity">
    <text evidence="2">Belongs to the peptidase M14 family.</text>
</comment>
<dbReference type="PANTHER" id="PTHR11705">
    <property type="entry name" value="PROTEASE FAMILY M14 CARBOXYPEPTIDASE A,B"/>
    <property type="match status" value="1"/>
</dbReference>
<dbReference type="GO" id="GO:0005615">
    <property type="term" value="C:extracellular space"/>
    <property type="evidence" value="ECO:0007669"/>
    <property type="project" value="TreeGrafter"/>
</dbReference>
<evidence type="ECO:0000256" key="6">
    <source>
        <dbReference type="ARBA" id="ARBA00023049"/>
    </source>
</evidence>
<dbReference type="Pfam" id="PF00246">
    <property type="entry name" value="Peptidase_M14"/>
    <property type="match status" value="1"/>
</dbReference>
<evidence type="ECO:0000256" key="5">
    <source>
        <dbReference type="ARBA" id="ARBA00022833"/>
    </source>
</evidence>
<dbReference type="PROSITE" id="PS52035">
    <property type="entry name" value="PEPTIDASE_M14"/>
    <property type="match status" value="1"/>
</dbReference>
<dbReference type="GO" id="GO:0008270">
    <property type="term" value="F:zinc ion binding"/>
    <property type="evidence" value="ECO:0007669"/>
    <property type="project" value="InterPro"/>
</dbReference>
<proteinExistence type="inferred from homology"/>
<evidence type="ECO:0000256" key="3">
    <source>
        <dbReference type="ARBA" id="ARBA00022670"/>
    </source>
</evidence>
<feature type="region of interest" description="Disordered" evidence="7">
    <location>
        <begin position="143"/>
        <end position="195"/>
    </location>
</feature>
<reference evidence="9" key="1">
    <citation type="journal article" date="2014" name="Front. Microbiol.">
        <title>High frequency of phylogenetically diverse reductive dehalogenase-homologous genes in deep subseafloor sedimentary metagenomes.</title>
        <authorList>
            <person name="Kawai M."/>
            <person name="Futagami T."/>
            <person name="Toyoda A."/>
            <person name="Takaki Y."/>
            <person name="Nishi S."/>
            <person name="Hori S."/>
            <person name="Arai W."/>
            <person name="Tsubouchi T."/>
            <person name="Morono Y."/>
            <person name="Uchiyama I."/>
            <person name="Ito T."/>
            <person name="Fujiyama A."/>
            <person name="Inagaki F."/>
            <person name="Takami H."/>
        </authorList>
    </citation>
    <scope>NUCLEOTIDE SEQUENCE</scope>
    <source>
        <strain evidence="9">Expedition CK06-06</strain>
    </source>
</reference>
<comment type="caution">
    <text evidence="9">The sequence shown here is derived from an EMBL/GenBank/DDBJ whole genome shotgun (WGS) entry which is preliminary data.</text>
</comment>
<keyword evidence="3" id="KW-0645">Protease</keyword>
<keyword evidence="5" id="KW-0862">Zinc</keyword>
<feature type="domain" description="Peptidase M14" evidence="8">
    <location>
        <begin position="1"/>
        <end position="110"/>
    </location>
</feature>
<protein>
    <recommendedName>
        <fullName evidence="8">Peptidase M14 domain-containing protein</fullName>
    </recommendedName>
</protein>
<accession>X0U710</accession>
<dbReference type="GO" id="GO:0006508">
    <property type="term" value="P:proteolysis"/>
    <property type="evidence" value="ECO:0007669"/>
    <property type="project" value="UniProtKB-KW"/>
</dbReference>
<evidence type="ECO:0000256" key="4">
    <source>
        <dbReference type="ARBA" id="ARBA00022801"/>
    </source>
</evidence>
<keyword evidence="6" id="KW-0482">Metalloprotease</keyword>
<dbReference type="SUPFAM" id="SSF53187">
    <property type="entry name" value="Zn-dependent exopeptidases"/>
    <property type="match status" value="1"/>
</dbReference>
<evidence type="ECO:0000256" key="7">
    <source>
        <dbReference type="SAM" id="MobiDB-lite"/>
    </source>
</evidence>
<feature type="non-terminal residue" evidence="9">
    <location>
        <position position="1"/>
    </location>
</feature>
<dbReference type="PANTHER" id="PTHR11705:SF143">
    <property type="entry name" value="SLL0236 PROTEIN"/>
    <property type="match status" value="1"/>
</dbReference>
<dbReference type="GO" id="GO:0004181">
    <property type="term" value="F:metallocarboxypeptidase activity"/>
    <property type="evidence" value="ECO:0007669"/>
    <property type="project" value="InterPro"/>
</dbReference>
<sequence length="195" mass="22518">SYSQLILYPWGYTDQPTDEDLLLEQIAVDMSELIQAVNGNVYEYGQAGELLYVTNGDTTDWTFGIYGIPSYTIELPPDYELHGGFFNAEKDIQSIFNENLPAMLYLIDWSIQNSTSRQDTFRRIKQRPKERLKVKNKIRFKQDSLGGQGAQDRQYKKIKAQNLKPKTEVRSTSGVKSKRKNASKNPYYRGTKKKK</sequence>
<comment type="cofactor">
    <cofactor evidence="1">
        <name>Zn(2+)</name>
        <dbReference type="ChEBI" id="CHEBI:29105"/>
    </cofactor>
</comment>
<dbReference type="InterPro" id="IPR000834">
    <property type="entry name" value="Peptidase_M14"/>
</dbReference>
<dbReference type="EMBL" id="BARS01000937">
    <property type="protein sequence ID" value="GAF84300.1"/>
    <property type="molecule type" value="Genomic_DNA"/>
</dbReference>
<evidence type="ECO:0000256" key="2">
    <source>
        <dbReference type="ARBA" id="ARBA00005988"/>
    </source>
</evidence>
<organism evidence="9">
    <name type="scientific">marine sediment metagenome</name>
    <dbReference type="NCBI Taxonomy" id="412755"/>
    <lineage>
        <taxon>unclassified sequences</taxon>
        <taxon>metagenomes</taxon>
        <taxon>ecological metagenomes</taxon>
    </lineage>
</organism>